<dbReference type="CDD" id="cd07765">
    <property type="entry name" value="KRAB_A-box"/>
    <property type="match status" value="1"/>
</dbReference>
<dbReference type="PANTHER" id="PTHR23232">
    <property type="entry name" value="KRAB DOMAIN C2H2 ZINC FINGER"/>
    <property type="match status" value="1"/>
</dbReference>
<organism evidence="3 4">
    <name type="scientific">Phrynocephalus forsythii</name>
    <dbReference type="NCBI Taxonomy" id="171643"/>
    <lineage>
        <taxon>Eukaryota</taxon>
        <taxon>Metazoa</taxon>
        <taxon>Chordata</taxon>
        <taxon>Craniata</taxon>
        <taxon>Vertebrata</taxon>
        <taxon>Euteleostomi</taxon>
        <taxon>Lepidosauria</taxon>
        <taxon>Squamata</taxon>
        <taxon>Bifurcata</taxon>
        <taxon>Unidentata</taxon>
        <taxon>Episquamata</taxon>
        <taxon>Toxicofera</taxon>
        <taxon>Iguania</taxon>
        <taxon>Acrodonta</taxon>
        <taxon>Agamidae</taxon>
        <taxon>Agaminae</taxon>
        <taxon>Phrynocephalus</taxon>
    </lineage>
</organism>
<evidence type="ECO:0000256" key="1">
    <source>
        <dbReference type="SAM" id="MobiDB-lite"/>
    </source>
</evidence>
<dbReference type="GO" id="GO:0006355">
    <property type="term" value="P:regulation of DNA-templated transcription"/>
    <property type="evidence" value="ECO:0007669"/>
    <property type="project" value="InterPro"/>
</dbReference>
<dbReference type="AlphaFoldDB" id="A0A9Q0X5N5"/>
<dbReference type="InterPro" id="IPR050169">
    <property type="entry name" value="Krueppel_C2H2_ZnF"/>
</dbReference>
<protein>
    <recommendedName>
        <fullName evidence="2">KRAB domain-containing protein</fullName>
    </recommendedName>
</protein>
<sequence length="132" mass="14134">VFRIGRPGVCPPETEASLPEEYGGKGRRACSPRGQRASTPLGLAETNCQKSAGPFSASEMSQNVKGVMMDFEDIAVQFTEDEWSLLDEGQRALHRDVMEENVATLISLEGGSLIGDSTSVPLGFPLSHFSCG</sequence>
<evidence type="ECO:0000259" key="2">
    <source>
        <dbReference type="PROSITE" id="PS50805"/>
    </source>
</evidence>
<evidence type="ECO:0000313" key="3">
    <source>
        <dbReference type="EMBL" id="KAJ7300340.1"/>
    </source>
</evidence>
<dbReference type="SUPFAM" id="SSF109640">
    <property type="entry name" value="KRAB domain (Kruppel-associated box)"/>
    <property type="match status" value="1"/>
</dbReference>
<dbReference type="Gene3D" id="6.10.140.140">
    <property type="match status" value="1"/>
</dbReference>
<proteinExistence type="predicted"/>
<dbReference type="InterPro" id="IPR001909">
    <property type="entry name" value="KRAB"/>
</dbReference>
<evidence type="ECO:0000313" key="4">
    <source>
        <dbReference type="Proteomes" id="UP001142489"/>
    </source>
</evidence>
<dbReference type="Proteomes" id="UP001142489">
    <property type="component" value="Unassembled WGS sequence"/>
</dbReference>
<comment type="caution">
    <text evidence="3">The sequence shown here is derived from an EMBL/GenBank/DDBJ whole genome shotgun (WGS) entry which is preliminary data.</text>
</comment>
<reference evidence="3" key="1">
    <citation type="journal article" date="2023" name="DNA Res.">
        <title>Chromosome-level genome assembly of Phrynocephalus forsythii using third-generation DNA sequencing and Hi-C analysis.</title>
        <authorList>
            <person name="Qi Y."/>
            <person name="Zhao W."/>
            <person name="Zhao Y."/>
            <person name="Niu C."/>
            <person name="Cao S."/>
            <person name="Zhang Y."/>
        </authorList>
    </citation>
    <scope>NUCLEOTIDE SEQUENCE</scope>
    <source>
        <tissue evidence="3">Muscle</tissue>
    </source>
</reference>
<dbReference type="InterPro" id="IPR036051">
    <property type="entry name" value="KRAB_dom_sf"/>
</dbReference>
<feature type="non-terminal residue" evidence="3">
    <location>
        <position position="1"/>
    </location>
</feature>
<dbReference type="SMART" id="SM00349">
    <property type="entry name" value="KRAB"/>
    <property type="match status" value="1"/>
</dbReference>
<feature type="domain" description="KRAB" evidence="2">
    <location>
        <begin position="69"/>
        <end position="132"/>
    </location>
</feature>
<dbReference type="PANTHER" id="PTHR23232:SF158">
    <property type="entry name" value="KRAB DOMAIN-CONTAINING PROTEIN 5"/>
    <property type="match status" value="1"/>
</dbReference>
<dbReference type="PROSITE" id="PS50805">
    <property type="entry name" value="KRAB"/>
    <property type="match status" value="1"/>
</dbReference>
<feature type="region of interest" description="Disordered" evidence="1">
    <location>
        <begin position="12"/>
        <end position="41"/>
    </location>
</feature>
<name>A0A9Q0X5N5_9SAUR</name>
<gene>
    <name evidence="3" type="ORF">JRQ81_000015</name>
</gene>
<dbReference type="OrthoDB" id="9049608at2759"/>
<dbReference type="Pfam" id="PF01352">
    <property type="entry name" value="KRAB"/>
    <property type="match status" value="1"/>
</dbReference>
<keyword evidence="4" id="KW-1185">Reference proteome</keyword>
<dbReference type="EMBL" id="JAPFRF010000481">
    <property type="protein sequence ID" value="KAJ7300340.1"/>
    <property type="molecule type" value="Genomic_DNA"/>
</dbReference>
<accession>A0A9Q0X5N5</accession>